<gene>
    <name evidence="3" type="ORF">TNO020_70255</name>
</gene>
<evidence type="ECO:0000256" key="1">
    <source>
        <dbReference type="SAM" id="SignalP"/>
    </source>
</evidence>
<dbReference type="Pfam" id="PF22322">
    <property type="entry name" value="DUF6973"/>
    <property type="match status" value="1"/>
</dbReference>
<dbReference type="RefSeq" id="WP_101918563.1">
    <property type="nucleotide sequence ID" value="NZ_OENF01000042.1"/>
</dbReference>
<keyword evidence="4" id="KW-1185">Reference proteome</keyword>
<dbReference type="EMBL" id="OENF01000042">
    <property type="protein sequence ID" value="SOS75946.1"/>
    <property type="molecule type" value="Genomic_DNA"/>
</dbReference>
<feature type="domain" description="DUF6973" evidence="2">
    <location>
        <begin position="35"/>
        <end position="164"/>
    </location>
</feature>
<keyword evidence="1" id="KW-0732">Signal</keyword>
<evidence type="ECO:0000313" key="4">
    <source>
        <dbReference type="Proteomes" id="UP000234211"/>
    </source>
</evidence>
<evidence type="ECO:0000313" key="3">
    <source>
        <dbReference type="EMBL" id="SOS75946.1"/>
    </source>
</evidence>
<accession>A0A2H1YKB0</accession>
<dbReference type="InterPro" id="IPR054246">
    <property type="entry name" value="DUF6973"/>
</dbReference>
<feature type="chain" id="PRO_5013850297" description="DUF6973 domain-containing protein" evidence="1">
    <location>
        <begin position="20"/>
        <end position="210"/>
    </location>
</feature>
<dbReference type="PROSITE" id="PS51257">
    <property type="entry name" value="PROKAR_LIPOPROTEIN"/>
    <property type="match status" value="1"/>
</dbReference>
<evidence type="ECO:0000259" key="2">
    <source>
        <dbReference type="Pfam" id="PF22322"/>
    </source>
</evidence>
<reference evidence="4" key="1">
    <citation type="submission" date="2017-11" db="EMBL/GenBank/DDBJ databases">
        <authorList>
            <person name="Duchaud E."/>
        </authorList>
    </citation>
    <scope>NUCLEOTIDE SEQUENCE [LARGE SCALE GENOMIC DNA]</scope>
    <source>
        <strain evidence="4">Tenacibaculum sp. TNO020</strain>
    </source>
</reference>
<dbReference type="AlphaFoldDB" id="A0A2H1YKB0"/>
<sequence>MIKKNVLLILLFTSCLSFSQSNWKKFKKISTPKKIWIIFHPFKAKKAQQISKKAYRVADSIKKSPVLDGDGAGGQVDAFRHAFWMASLRQEIGKNASRSLGKAHERENYKTYKKRKLEDGVIPDKIATTMDLFNNNIGLSLSKKGKIIPPKKLIHKVIKAIKNGRLKIIKKDANGNFLTCNNTPISEKSLKGKWENNKCLVASNQVNKRK</sequence>
<feature type="signal peptide" evidence="1">
    <location>
        <begin position="1"/>
        <end position="19"/>
    </location>
</feature>
<name>A0A2H1YKB0_9FLAO</name>
<organism evidence="3 4">
    <name type="scientific">Tenacibaculum piscium</name>
    <dbReference type="NCBI Taxonomy" id="1458515"/>
    <lineage>
        <taxon>Bacteria</taxon>
        <taxon>Pseudomonadati</taxon>
        <taxon>Bacteroidota</taxon>
        <taxon>Flavobacteriia</taxon>
        <taxon>Flavobacteriales</taxon>
        <taxon>Flavobacteriaceae</taxon>
        <taxon>Tenacibaculum</taxon>
    </lineage>
</organism>
<protein>
    <recommendedName>
        <fullName evidence="2">DUF6973 domain-containing protein</fullName>
    </recommendedName>
</protein>
<dbReference type="OrthoDB" id="1187707at2"/>
<dbReference type="Proteomes" id="UP000234211">
    <property type="component" value="Unassembled WGS sequence"/>
</dbReference>
<proteinExistence type="predicted"/>